<evidence type="ECO:0000259" key="2">
    <source>
        <dbReference type="Pfam" id="PF01478"/>
    </source>
</evidence>
<feature type="transmembrane region" description="Helical" evidence="1">
    <location>
        <begin position="61"/>
        <end position="81"/>
    </location>
</feature>
<organism evidence="3 4">
    <name type="scientific">Corynebacterium urogenitale</name>
    <dbReference type="NCBI Taxonomy" id="2487892"/>
    <lineage>
        <taxon>Bacteria</taxon>
        <taxon>Bacillati</taxon>
        <taxon>Actinomycetota</taxon>
        <taxon>Actinomycetes</taxon>
        <taxon>Mycobacteriales</taxon>
        <taxon>Corynebacteriaceae</taxon>
        <taxon>Corynebacterium</taxon>
    </lineage>
</organism>
<dbReference type="InterPro" id="IPR000045">
    <property type="entry name" value="Prepilin_IV_endopep_pep"/>
</dbReference>
<dbReference type="KEGG" id="cuo:CUROG_05255"/>
<reference evidence="4" key="1">
    <citation type="submission" date="2019-10" db="EMBL/GenBank/DDBJ databases">
        <title>Complete genome sequence of Corynebacterium urogenitalis DSM 108747, isolated from the genital tract of a cow.</title>
        <authorList>
            <person name="Ruckert C."/>
            <person name="Ballas P."/>
            <person name="Wagener K."/>
            <person name="Drillich M."/>
            <person name="Kaempfer P."/>
            <person name="Busse H.-J."/>
            <person name="Ehling-Schulz M."/>
        </authorList>
    </citation>
    <scope>NUCLEOTIDE SEQUENCE [LARGE SCALE GENOMIC DNA]</scope>
    <source>
        <strain evidence="4">LMM 1652</strain>
    </source>
</reference>
<dbReference type="OrthoDB" id="4428077at2"/>
<keyword evidence="1" id="KW-0472">Membrane</keyword>
<protein>
    <recommendedName>
        <fullName evidence="2">Prepilin type IV endopeptidase peptidase domain-containing protein</fullName>
    </recommendedName>
</protein>
<dbReference type="Gene3D" id="1.20.120.1220">
    <property type="match status" value="1"/>
</dbReference>
<proteinExistence type="predicted"/>
<evidence type="ECO:0000313" key="4">
    <source>
        <dbReference type="Proteomes" id="UP000326711"/>
    </source>
</evidence>
<evidence type="ECO:0000256" key="1">
    <source>
        <dbReference type="SAM" id="Phobius"/>
    </source>
</evidence>
<dbReference type="Proteomes" id="UP000326711">
    <property type="component" value="Chromosome"/>
</dbReference>
<keyword evidence="4" id="KW-1185">Reference proteome</keyword>
<feature type="transmembrane region" description="Helical" evidence="1">
    <location>
        <begin position="93"/>
        <end position="113"/>
    </location>
</feature>
<feature type="transmembrane region" description="Helical" evidence="1">
    <location>
        <begin position="30"/>
        <end position="49"/>
    </location>
</feature>
<dbReference type="EMBL" id="CP045032">
    <property type="protein sequence ID" value="QFQ02422.1"/>
    <property type="molecule type" value="Genomic_DNA"/>
</dbReference>
<dbReference type="Pfam" id="PF01478">
    <property type="entry name" value="Peptidase_A24"/>
    <property type="match status" value="1"/>
</dbReference>
<feature type="domain" description="Prepilin type IV endopeptidase peptidase" evidence="2">
    <location>
        <begin position="9"/>
        <end position="119"/>
    </location>
</feature>
<accession>A0A5J6Z8A6</accession>
<dbReference type="RefSeq" id="WP_151902786.1">
    <property type="nucleotide sequence ID" value="NZ_CP045032.1"/>
</dbReference>
<sequence length="157" mass="15843">MGVIFSAGIAAWGTVIILFDATYQRIPNWLTIPGVVIIWTVCLCSTPIGVGSVNMWDLSPFAIVGGVCWWLQIVLLGAFGGRRLRAGAGDAKLALSVGTLAASTGLGALGWFATVGLAGAFGVLSAALCRRSGGVPQGPAMVAGTGAVALYATVCCA</sequence>
<dbReference type="AlphaFoldDB" id="A0A5J6Z8A6"/>
<name>A0A5J6Z8A6_9CORY</name>
<feature type="transmembrane region" description="Helical" evidence="1">
    <location>
        <begin position="6"/>
        <end position="23"/>
    </location>
</feature>
<gene>
    <name evidence="3" type="ORF">CUROG_05255</name>
</gene>
<keyword evidence="1" id="KW-0812">Transmembrane</keyword>
<evidence type="ECO:0000313" key="3">
    <source>
        <dbReference type="EMBL" id="QFQ02422.1"/>
    </source>
</evidence>
<dbReference type="GO" id="GO:0016020">
    <property type="term" value="C:membrane"/>
    <property type="evidence" value="ECO:0007669"/>
    <property type="project" value="InterPro"/>
</dbReference>
<dbReference type="GO" id="GO:0004190">
    <property type="term" value="F:aspartic-type endopeptidase activity"/>
    <property type="evidence" value="ECO:0007669"/>
    <property type="project" value="InterPro"/>
</dbReference>
<keyword evidence="1" id="KW-1133">Transmembrane helix</keyword>